<protein>
    <submittedName>
        <fullName evidence="2">Uncharacterized protein</fullName>
    </submittedName>
</protein>
<gene>
    <name evidence="2" type="ORF">A2531_05690</name>
</gene>
<evidence type="ECO:0000313" key="2">
    <source>
        <dbReference type="EMBL" id="OGF40706.1"/>
    </source>
</evidence>
<dbReference type="Proteomes" id="UP000177579">
    <property type="component" value="Unassembled WGS sequence"/>
</dbReference>
<keyword evidence="1" id="KW-0812">Transmembrane</keyword>
<keyword evidence="1" id="KW-1133">Transmembrane helix</keyword>
<comment type="caution">
    <text evidence="2">The sequence shown here is derived from an EMBL/GenBank/DDBJ whole genome shotgun (WGS) entry which is preliminary data.</text>
</comment>
<feature type="transmembrane region" description="Helical" evidence="1">
    <location>
        <begin position="71"/>
        <end position="89"/>
    </location>
</feature>
<accession>A0A1F5TP59</accession>
<proteinExistence type="predicted"/>
<name>A0A1F5TP59_9BACT</name>
<dbReference type="AlphaFoldDB" id="A0A1F5TP59"/>
<dbReference type="EMBL" id="MFGO01000023">
    <property type="protein sequence ID" value="OGF40706.1"/>
    <property type="molecule type" value="Genomic_DNA"/>
</dbReference>
<feature type="transmembrane region" description="Helical" evidence="1">
    <location>
        <begin position="109"/>
        <end position="128"/>
    </location>
</feature>
<reference evidence="2 3" key="1">
    <citation type="journal article" date="2016" name="Nat. Commun.">
        <title>Thousands of microbial genomes shed light on interconnected biogeochemical processes in an aquifer system.</title>
        <authorList>
            <person name="Anantharaman K."/>
            <person name="Brown C.T."/>
            <person name="Hug L.A."/>
            <person name="Sharon I."/>
            <person name="Castelle C.J."/>
            <person name="Probst A.J."/>
            <person name="Thomas B.C."/>
            <person name="Singh A."/>
            <person name="Wilkins M.J."/>
            <person name="Karaoz U."/>
            <person name="Brodie E.L."/>
            <person name="Williams K.H."/>
            <person name="Hubbard S.S."/>
            <person name="Banfield J.F."/>
        </authorList>
    </citation>
    <scope>NUCLEOTIDE SEQUENCE [LARGE SCALE GENOMIC DNA]</scope>
</reference>
<organism evidence="2 3">
    <name type="scientific">Candidatus Falkowbacteria bacterium RIFOXYD2_FULL_34_120</name>
    <dbReference type="NCBI Taxonomy" id="1798007"/>
    <lineage>
        <taxon>Bacteria</taxon>
        <taxon>Candidatus Falkowiibacteriota</taxon>
    </lineage>
</organism>
<sequence length="197" mass="22685">MAKEVKGKNFKEFEKDFKDWEKENGMKSSDEKKINLNLFNMDFRTMHISAFIFSLIALPIFYYLLSKIPELYFFVKSIAFIVSLIFVYIGIGNLDENSFTGKDEVCLPVSITCLIGFVFTFIAGLIALRAGGTTFHVFLLNLTTAYGFSNLLFLFFFVTWQNKNHKYYNSENTFFTESMVLVAITALTALQQFIALF</sequence>
<evidence type="ECO:0000313" key="3">
    <source>
        <dbReference type="Proteomes" id="UP000177579"/>
    </source>
</evidence>
<feature type="transmembrane region" description="Helical" evidence="1">
    <location>
        <begin position="46"/>
        <end position="64"/>
    </location>
</feature>
<keyword evidence="1" id="KW-0472">Membrane</keyword>
<feature type="transmembrane region" description="Helical" evidence="1">
    <location>
        <begin position="135"/>
        <end position="158"/>
    </location>
</feature>
<evidence type="ECO:0000256" key="1">
    <source>
        <dbReference type="SAM" id="Phobius"/>
    </source>
</evidence>
<feature type="transmembrane region" description="Helical" evidence="1">
    <location>
        <begin position="178"/>
        <end position="196"/>
    </location>
</feature>